<dbReference type="GO" id="GO:0000976">
    <property type="term" value="F:transcription cis-regulatory region binding"/>
    <property type="evidence" value="ECO:0007669"/>
    <property type="project" value="TreeGrafter"/>
</dbReference>
<dbReference type="PANTHER" id="PTHR30146">
    <property type="entry name" value="LACI-RELATED TRANSCRIPTIONAL REPRESSOR"/>
    <property type="match status" value="1"/>
</dbReference>
<dbReference type="PRINTS" id="PR00036">
    <property type="entry name" value="HTHLACI"/>
</dbReference>
<dbReference type="Pfam" id="PF00356">
    <property type="entry name" value="LacI"/>
    <property type="match status" value="1"/>
</dbReference>
<keyword evidence="1" id="KW-0805">Transcription regulation</keyword>
<dbReference type="Gene3D" id="3.40.50.2300">
    <property type="match status" value="2"/>
</dbReference>
<dbReference type="GO" id="GO:0003700">
    <property type="term" value="F:DNA-binding transcription factor activity"/>
    <property type="evidence" value="ECO:0007669"/>
    <property type="project" value="TreeGrafter"/>
</dbReference>
<dbReference type="SUPFAM" id="SSF53822">
    <property type="entry name" value="Periplasmic binding protein-like I"/>
    <property type="match status" value="1"/>
</dbReference>
<dbReference type="STRING" id="1416806.CAL12_03505"/>
<evidence type="ECO:0000313" key="6">
    <source>
        <dbReference type="EMBL" id="ARP79982.1"/>
    </source>
</evidence>
<protein>
    <recommendedName>
        <fullName evidence="5">HTH lacI-type domain-containing protein</fullName>
    </recommendedName>
</protein>
<dbReference type="InterPro" id="IPR028082">
    <property type="entry name" value="Peripla_BP_I"/>
</dbReference>
<dbReference type="CDD" id="cd01392">
    <property type="entry name" value="HTH_LacI"/>
    <property type="match status" value="1"/>
</dbReference>
<accession>A0A1W6YG21</accession>
<dbReference type="EMBL" id="CP021108">
    <property type="protein sequence ID" value="ARP79982.1"/>
    <property type="molecule type" value="Genomic_DNA"/>
</dbReference>
<dbReference type="InterPro" id="IPR010982">
    <property type="entry name" value="Lambda_DNA-bd_dom_sf"/>
</dbReference>
<dbReference type="PROSITE" id="PS50932">
    <property type="entry name" value="HTH_LACI_2"/>
    <property type="match status" value="1"/>
</dbReference>
<name>A0A1W6YG21_9BORD</name>
<evidence type="ECO:0000313" key="7">
    <source>
        <dbReference type="Proteomes" id="UP000194151"/>
    </source>
</evidence>
<reference evidence="6 7" key="1">
    <citation type="submission" date="2017-05" db="EMBL/GenBank/DDBJ databases">
        <title>Complete and WGS of Bordetella genogroups.</title>
        <authorList>
            <person name="Spilker T."/>
            <person name="LiPuma J."/>
        </authorList>
    </citation>
    <scope>NUCLEOTIDE SEQUENCE [LARGE SCALE GENOMIC DNA]</scope>
    <source>
        <strain evidence="6 7">AU19157</strain>
    </source>
</reference>
<dbReference type="Proteomes" id="UP000194151">
    <property type="component" value="Chromosome"/>
</dbReference>
<evidence type="ECO:0000256" key="2">
    <source>
        <dbReference type="ARBA" id="ARBA00023125"/>
    </source>
</evidence>
<evidence type="ECO:0000256" key="3">
    <source>
        <dbReference type="ARBA" id="ARBA00023163"/>
    </source>
</evidence>
<feature type="region of interest" description="Disordered" evidence="4">
    <location>
        <begin position="344"/>
        <end position="363"/>
    </location>
</feature>
<dbReference type="InterPro" id="IPR046335">
    <property type="entry name" value="LacI/GalR-like_sensor"/>
</dbReference>
<dbReference type="OrthoDB" id="8770794at2"/>
<dbReference type="KEGG" id="bgv:CAL12_03505"/>
<sequence length="363" mass="38668">MPNAPKPRVTIRDVARQAGVSIGTASRALNRAGRVSDDTIALVTQAARQLGYAPDGVARSMRTRSTGVVGILVSDLSNPLYAAIITAAETAFRAAGYSLLVASTHNRQATERDLIDVFRGRRVDGLILGACEIESADMLSRLAGDIPIVALDRDFGADCSGVHVDHYHGALKATQYLLNLGHRRIALFTPGARLRPGRERIAGFRDAYTQMGLKPGSDLVRMERSAMEFAFSEALALLSADTSPTAFICLSTRIMAGVLQAIRHSGRGIPDDVSVVGVGDSDISQLVSPNITTLTWNLGTVGAAAADLLLKQLEGQERRPAGERVLITTELMLRDSCSALDSAAAPAGQRFAAKEARRAPARR</sequence>
<proteinExistence type="predicted"/>
<feature type="compositionally biased region" description="Basic and acidic residues" evidence="4">
    <location>
        <begin position="352"/>
        <end position="363"/>
    </location>
</feature>
<gene>
    <name evidence="6" type="ORF">CAL12_03505</name>
</gene>
<dbReference type="Gene3D" id="1.10.260.40">
    <property type="entry name" value="lambda repressor-like DNA-binding domains"/>
    <property type="match status" value="1"/>
</dbReference>
<dbReference type="SMART" id="SM00354">
    <property type="entry name" value="HTH_LACI"/>
    <property type="match status" value="1"/>
</dbReference>
<keyword evidence="7" id="KW-1185">Reference proteome</keyword>
<evidence type="ECO:0000256" key="4">
    <source>
        <dbReference type="SAM" id="MobiDB-lite"/>
    </source>
</evidence>
<evidence type="ECO:0000256" key="1">
    <source>
        <dbReference type="ARBA" id="ARBA00023015"/>
    </source>
</evidence>
<keyword evidence="2" id="KW-0238">DNA-binding</keyword>
<dbReference type="CDD" id="cd06281">
    <property type="entry name" value="PBP1_LacI-like"/>
    <property type="match status" value="1"/>
</dbReference>
<dbReference type="SUPFAM" id="SSF47413">
    <property type="entry name" value="lambda repressor-like DNA-binding domains"/>
    <property type="match status" value="1"/>
</dbReference>
<dbReference type="PANTHER" id="PTHR30146:SF138">
    <property type="entry name" value="TRANSCRIPTIONAL REGULATORY PROTEIN"/>
    <property type="match status" value="1"/>
</dbReference>
<dbReference type="InterPro" id="IPR000843">
    <property type="entry name" value="HTH_LacI"/>
</dbReference>
<dbReference type="PROSITE" id="PS00356">
    <property type="entry name" value="HTH_LACI_1"/>
    <property type="match status" value="1"/>
</dbReference>
<feature type="domain" description="HTH lacI-type" evidence="5">
    <location>
        <begin position="9"/>
        <end position="63"/>
    </location>
</feature>
<dbReference type="Pfam" id="PF13377">
    <property type="entry name" value="Peripla_BP_3"/>
    <property type="match status" value="1"/>
</dbReference>
<keyword evidence="3" id="KW-0804">Transcription</keyword>
<evidence type="ECO:0000259" key="5">
    <source>
        <dbReference type="PROSITE" id="PS50932"/>
    </source>
</evidence>
<dbReference type="AlphaFoldDB" id="A0A1W6YG21"/>
<organism evidence="6 7">
    <name type="scientific">Bordetella genomosp. 8</name>
    <dbReference type="NCBI Taxonomy" id="1416806"/>
    <lineage>
        <taxon>Bacteria</taxon>
        <taxon>Pseudomonadati</taxon>
        <taxon>Pseudomonadota</taxon>
        <taxon>Betaproteobacteria</taxon>
        <taxon>Burkholderiales</taxon>
        <taxon>Alcaligenaceae</taxon>
        <taxon>Bordetella</taxon>
    </lineage>
</organism>